<dbReference type="EMBL" id="KI669587">
    <property type="protein sequence ID" value="ETN08756.1"/>
    <property type="molecule type" value="Genomic_DNA"/>
</dbReference>
<dbReference type="AlphaFoldDB" id="W2Q7D5"/>
<reference evidence="2 3" key="2">
    <citation type="submission" date="2013-11" db="EMBL/GenBank/DDBJ databases">
        <title>The Genome Sequence of Phytophthora parasitica INRA-310.</title>
        <authorList>
            <consortium name="The Broad Institute Genomics Platform"/>
            <person name="Russ C."/>
            <person name="Tyler B."/>
            <person name="Panabieres F."/>
            <person name="Shan W."/>
            <person name="Tripathy S."/>
            <person name="Grunwald N."/>
            <person name="Machado M."/>
            <person name="Johnson C.S."/>
            <person name="Arredondo F."/>
            <person name="Hong C."/>
            <person name="Coffey M."/>
            <person name="Young S.K."/>
            <person name="Zeng Q."/>
            <person name="Gargeya S."/>
            <person name="Fitzgerald M."/>
            <person name="Abouelleil A."/>
            <person name="Alvarado L."/>
            <person name="Chapman S.B."/>
            <person name="Gainer-Dewar J."/>
            <person name="Goldberg J."/>
            <person name="Griggs A."/>
            <person name="Gujja S."/>
            <person name="Hansen M."/>
            <person name="Howarth C."/>
            <person name="Imamovic A."/>
            <person name="Ireland A."/>
            <person name="Larimer J."/>
            <person name="McCowan C."/>
            <person name="Murphy C."/>
            <person name="Pearson M."/>
            <person name="Poon T.W."/>
            <person name="Priest M."/>
            <person name="Roberts A."/>
            <person name="Saif S."/>
            <person name="Shea T."/>
            <person name="Sykes S."/>
            <person name="Wortman J."/>
            <person name="Nusbaum C."/>
            <person name="Birren B."/>
        </authorList>
    </citation>
    <scope>NUCLEOTIDE SEQUENCE [LARGE SCALE GENOMIC DNA]</scope>
    <source>
        <strain evidence="2 3">INRA-310</strain>
    </source>
</reference>
<sequence length="62" mass="6662">MPSQEPSEAAKKLEKRKFYRPKKPNNSAGEAAKKSDNLTRLQANPGDTDVALEGSVGTGALY</sequence>
<proteinExistence type="predicted"/>
<dbReference type="VEuPathDB" id="FungiDB:PPTG_22968"/>
<dbReference type="RefSeq" id="XP_008905943.1">
    <property type="nucleotide sequence ID" value="XM_008907695.1"/>
</dbReference>
<name>W2Q7D5_PHYN3</name>
<accession>W2Q7D5</accession>
<reference evidence="3" key="1">
    <citation type="submission" date="2011-12" db="EMBL/GenBank/DDBJ databases">
        <authorList>
            <consortium name="The Broad Institute Genome Sequencing Platform"/>
            <person name="Russ C."/>
            <person name="Tyler B."/>
            <person name="Panabieres F."/>
            <person name="Shan W."/>
            <person name="Tripathy S."/>
            <person name="Grunwald N."/>
            <person name="Machado M."/>
            <person name="Young S.K."/>
            <person name="Zeng Q."/>
            <person name="Gargeya S."/>
            <person name="Fitzgerald M."/>
            <person name="Haas B."/>
            <person name="Abouelleil A."/>
            <person name="Alvarado L."/>
            <person name="Arachchi H.M."/>
            <person name="Berlin A."/>
            <person name="Chapman S.B."/>
            <person name="Gearin G."/>
            <person name="Goldberg J."/>
            <person name="Griggs A."/>
            <person name="Gujja S."/>
            <person name="Hansen M."/>
            <person name="Heiman D."/>
            <person name="Howarth C."/>
            <person name="Larimer J."/>
            <person name="Lui A."/>
            <person name="MacDonald P.J.P."/>
            <person name="McCowen C."/>
            <person name="Montmayeur A."/>
            <person name="Murphy C."/>
            <person name="Neiman D."/>
            <person name="Pearson M."/>
            <person name="Priest M."/>
            <person name="Roberts A."/>
            <person name="Saif S."/>
            <person name="Shea T."/>
            <person name="Sisk P."/>
            <person name="Stolte C."/>
            <person name="Sykes S."/>
            <person name="Wortman J."/>
            <person name="Nusbaum C."/>
            <person name="Birren B."/>
        </authorList>
    </citation>
    <scope>NUCLEOTIDE SEQUENCE [LARGE SCALE GENOMIC DNA]</scope>
    <source>
        <strain evidence="3">INRA-310</strain>
    </source>
</reference>
<evidence type="ECO:0000313" key="3">
    <source>
        <dbReference type="Proteomes" id="UP000018817"/>
    </source>
</evidence>
<evidence type="ECO:0000256" key="1">
    <source>
        <dbReference type="SAM" id="MobiDB-lite"/>
    </source>
</evidence>
<evidence type="ECO:0000313" key="2">
    <source>
        <dbReference type="EMBL" id="ETN08756.1"/>
    </source>
</evidence>
<dbReference type="GeneID" id="20191567"/>
<protein>
    <submittedName>
        <fullName evidence="2">Uncharacterized protein</fullName>
    </submittedName>
</protein>
<dbReference type="Proteomes" id="UP000018817">
    <property type="component" value="Unassembled WGS sequence"/>
</dbReference>
<feature type="region of interest" description="Disordered" evidence="1">
    <location>
        <begin position="1"/>
        <end position="62"/>
    </location>
</feature>
<organism evidence="2 3">
    <name type="scientific">Phytophthora nicotianae (strain INRA-310)</name>
    <name type="common">Phytophthora parasitica</name>
    <dbReference type="NCBI Taxonomy" id="761204"/>
    <lineage>
        <taxon>Eukaryota</taxon>
        <taxon>Sar</taxon>
        <taxon>Stramenopiles</taxon>
        <taxon>Oomycota</taxon>
        <taxon>Peronosporomycetes</taxon>
        <taxon>Peronosporales</taxon>
        <taxon>Peronosporaceae</taxon>
        <taxon>Phytophthora</taxon>
    </lineage>
</organism>
<feature type="compositionally biased region" description="Basic residues" evidence="1">
    <location>
        <begin position="13"/>
        <end position="23"/>
    </location>
</feature>
<gene>
    <name evidence="2" type="ORF">PPTG_22968</name>
</gene>